<dbReference type="Proteomes" id="UP001280121">
    <property type="component" value="Unassembled WGS sequence"/>
</dbReference>
<proteinExistence type="predicted"/>
<evidence type="ECO:0000313" key="1">
    <source>
        <dbReference type="EMBL" id="KAK2656043.1"/>
    </source>
</evidence>
<reference evidence="1" key="1">
    <citation type="journal article" date="2023" name="Plant J.">
        <title>Genome sequences and population genomics provide insights into the demographic history, inbreeding, and mutation load of two 'living fossil' tree species of Dipteronia.</title>
        <authorList>
            <person name="Feng Y."/>
            <person name="Comes H.P."/>
            <person name="Chen J."/>
            <person name="Zhu S."/>
            <person name="Lu R."/>
            <person name="Zhang X."/>
            <person name="Li P."/>
            <person name="Qiu J."/>
            <person name="Olsen K.M."/>
            <person name="Qiu Y."/>
        </authorList>
    </citation>
    <scope>NUCLEOTIDE SEQUENCE</scope>
    <source>
        <strain evidence="1">KIB01</strain>
    </source>
</reference>
<dbReference type="AlphaFoldDB" id="A0AAD9XAY9"/>
<sequence length="110" mass="13087">MCFFLLYLPNPYAFSSKSYMSLKLVRIHMPILSATFIPENNLVTNYRNYLGSTWVHVLQLHIKESLHNLVNTDPKRQQCAVCCSATILMKMKYYFREQLFIYFYLPLSDF</sequence>
<gene>
    <name evidence="1" type="ORF">Ddye_009095</name>
</gene>
<keyword evidence="2" id="KW-1185">Reference proteome</keyword>
<accession>A0AAD9XAY9</accession>
<evidence type="ECO:0000313" key="2">
    <source>
        <dbReference type="Proteomes" id="UP001280121"/>
    </source>
</evidence>
<protein>
    <submittedName>
        <fullName evidence="1">Uncharacterized protein</fullName>
    </submittedName>
</protein>
<dbReference type="EMBL" id="JANJYI010000003">
    <property type="protein sequence ID" value="KAK2656043.1"/>
    <property type="molecule type" value="Genomic_DNA"/>
</dbReference>
<name>A0AAD9XAY9_9ROSI</name>
<comment type="caution">
    <text evidence="1">The sequence shown here is derived from an EMBL/GenBank/DDBJ whole genome shotgun (WGS) entry which is preliminary data.</text>
</comment>
<organism evidence="1 2">
    <name type="scientific">Dipteronia dyeriana</name>
    <dbReference type="NCBI Taxonomy" id="168575"/>
    <lineage>
        <taxon>Eukaryota</taxon>
        <taxon>Viridiplantae</taxon>
        <taxon>Streptophyta</taxon>
        <taxon>Embryophyta</taxon>
        <taxon>Tracheophyta</taxon>
        <taxon>Spermatophyta</taxon>
        <taxon>Magnoliopsida</taxon>
        <taxon>eudicotyledons</taxon>
        <taxon>Gunneridae</taxon>
        <taxon>Pentapetalae</taxon>
        <taxon>rosids</taxon>
        <taxon>malvids</taxon>
        <taxon>Sapindales</taxon>
        <taxon>Sapindaceae</taxon>
        <taxon>Hippocastanoideae</taxon>
        <taxon>Acereae</taxon>
        <taxon>Dipteronia</taxon>
    </lineage>
</organism>